<dbReference type="AlphaFoldDB" id="A0AAV2G9V8"/>
<proteinExistence type="predicted"/>
<reference evidence="1 2" key="1">
    <citation type="submission" date="2024-04" db="EMBL/GenBank/DDBJ databases">
        <authorList>
            <person name="Fracassetti M."/>
        </authorList>
    </citation>
    <scope>NUCLEOTIDE SEQUENCE [LARGE SCALE GENOMIC DNA]</scope>
</reference>
<evidence type="ECO:0000313" key="1">
    <source>
        <dbReference type="EMBL" id="CAL1407475.1"/>
    </source>
</evidence>
<protein>
    <submittedName>
        <fullName evidence="1">Uncharacterized protein</fullName>
    </submittedName>
</protein>
<sequence length="106" mass="11706">MGSEKIEIQEVCLLNEARTRCGRKHGQTYPSEMLAPMSYFKVGTNGYAAVTMVRRDWKEVPQGYSNLSILGAPDSQTHGTHASQESAICLLGFIKRGSYLTSAHQI</sequence>
<accession>A0AAV2G9V8</accession>
<evidence type="ECO:0000313" key="2">
    <source>
        <dbReference type="Proteomes" id="UP001497516"/>
    </source>
</evidence>
<name>A0AAV2G9V8_9ROSI</name>
<organism evidence="1 2">
    <name type="scientific">Linum trigynum</name>
    <dbReference type="NCBI Taxonomy" id="586398"/>
    <lineage>
        <taxon>Eukaryota</taxon>
        <taxon>Viridiplantae</taxon>
        <taxon>Streptophyta</taxon>
        <taxon>Embryophyta</taxon>
        <taxon>Tracheophyta</taxon>
        <taxon>Spermatophyta</taxon>
        <taxon>Magnoliopsida</taxon>
        <taxon>eudicotyledons</taxon>
        <taxon>Gunneridae</taxon>
        <taxon>Pentapetalae</taxon>
        <taxon>rosids</taxon>
        <taxon>fabids</taxon>
        <taxon>Malpighiales</taxon>
        <taxon>Linaceae</taxon>
        <taxon>Linum</taxon>
    </lineage>
</organism>
<dbReference type="Proteomes" id="UP001497516">
    <property type="component" value="Chromosome 8"/>
</dbReference>
<dbReference type="EMBL" id="OZ034821">
    <property type="protein sequence ID" value="CAL1407475.1"/>
    <property type="molecule type" value="Genomic_DNA"/>
</dbReference>
<keyword evidence="2" id="KW-1185">Reference proteome</keyword>
<gene>
    <name evidence="1" type="ORF">LTRI10_LOCUS47139</name>
</gene>